<comment type="caution">
    <text evidence="2">The sequence shown here is derived from an EMBL/GenBank/DDBJ whole genome shotgun (WGS) entry which is preliminary data.</text>
</comment>
<keyword evidence="3" id="KW-1185">Reference proteome</keyword>
<feature type="signal peptide" evidence="1">
    <location>
        <begin position="1"/>
        <end position="25"/>
    </location>
</feature>
<evidence type="ECO:0000256" key="1">
    <source>
        <dbReference type="SAM" id="SignalP"/>
    </source>
</evidence>
<dbReference type="OrthoDB" id="893223at2"/>
<evidence type="ECO:0000313" key="2">
    <source>
        <dbReference type="EMBL" id="TXB62527.1"/>
    </source>
</evidence>
<keyword evidence="1" id="KW-0732">Signal</keyword>
<name>A0A5C6RJX7_9BACT</name>
<organism evidence="2 3">
    <name type="scientific">Phaeodactylibacter luteus</name>
    <dbReference type="NCBI Taxonomy" id="1564516"/>
    <lineage>
        <taxon>Bacteria</taxon>
        <taxon>Pseudomonadati</taxon>
        <taxon>Bacteroidota</taxon>
        <taxon>Saprospiria</taxon>
        <taxon>Saprospirales</taxon>
        <taxon>Haliscomenobacteraceae</taxon>
        <taxon>Phaeodactylibacter</taxon>
    </lineage>
</organism>
<protein>
    <recommendedName>
        <fullName evidence="4">DUF1735 domain-containing protein</fullName>
    </recommendedName>
</protein>
<dbReference type="EMBL" id="VOOR01000028">
    <property type="protein sequence ID" value="TXB62527.1"/>
    <property type="molecule type" value="Genomic_DNA"/>
</dbReference>
<dbReference type="PROSITE" id="PS51257">
    <property type="entry name" value="PROKAR_LIPOPROTEIN"/>
    <property type="match status" value="1"/>
</dbReference>
<feature type="chain" id="PRO_5022987686" description="DUF1735 domain-containing protein" evidence="1">
    <location>
        <begin position="26"/>
        <end position="149"/>
    </location>
</feature>
<evidence type="ECO:0000313" key="3">
    <source>
        <dbReference type="Proteomes" id="UP000321580"/>
    </source>
</evidence>
<dbReference type="AlphaFoldDB" id="A0A5C6RJX7"/>
<reference evidence="2 3" key="1">
    <citation type="submission" date="2019-08" db="EMBL/GenBank/DDBJ databases">
        <title>Genome of Phaeodactylibacter luteus.</title>
        <authorList>
            <person name="Bowman J.P."/>
        </authorList>
    </citation>
    <scope>NUCLEOTIDE SEQUENCE [LARGE SCALE GENOMIC DNA]</scope>
    <source>
        <strain evidence="2 3">KCTC 42180</strain>
    </source>
</reference>
<dbReference type="RefSeq" id="WP_147168096.1">
    <property type="nucleotide sequence ID" value="NZ_VOOR01000028.1"/>
</dbReference>
<evidence type="ECO:0008006" key="4">
    <source>
        <dbReference type="Google" id="ProtNLM"/>
    </source>
</evidence>
<dbReference type="Proteomes" id="UP000321580">
    <property type="component" value="Unassembled WGS sequence"/>
</dbReference>
<gene>
    <name evidence="2" type="ORF">FRY97_13600</name>
</gene>
<accession>A0A5C6RJX7</accession>
<sequence length="149" mass="16295">MFKIKQALPMLLILAAMALSFSSCYETPDWVDENTAPGLGSYPVIASLAVSNGDSFKAGETVELDLRYWSDDPIREIVLTAVINEERTEAGSFNYEPNFAEDSQTDKLLMNYAIPPDLPAEVASITLEVEIINENTLTRSSSVSVAIAE</sequence>
<proteinExistence type="predicted"/>